<comment type="caution">
    <text evidence="2">The sequence shown here is derived from an EMBL/GenBank/DDBJ whole genome shotgun (WGS) entry which is preliminary data.</text>
</comment>
<protein>
    <submittedName>
        <fullName evidence="2">Uncharacterized protein</fullName>
    </submittedName>
</protein>
<reference evidence="2" key="1">
    <citation type="submission" date="2016-04" db="EMBL/GenBank/DDBJ databases">
        <authorList>
            <person name="Nguyen H.D."/>
            <person name="Kesanakurti P."/>
            <person name="Cullis J."/>
            <person name="Levesque C.A."/>
            <person name="Hambleton S."/>
        </authorList>
    </citation>
    <scope>NUCLEOTIDE SEQUENCE</scope>
    <source>
        <strain evidence="2">DAOMC 238032</strain>
    </source>
</reference>
<evidence type="ECO:0000313" key="2">
    <source>
        <dbReference type="EMBL" id="KAE8257643.1"/>
    </source>
</evidence>
<dbReference type="AlphaFoldDB" id="A0A177V9L4"/>
<accession>A0A177V9L4</accession>
<evidence type="ECO:0000256" key="1">
    <source>
        <dbReference type="SAM" id="MobiDB-lite"/>
    </source>
</evidence>
<dbReference type="Proteomes" id="UP000077671">
    <property type="component" value="Unassembled WGS sequence"/>
</dbReference>
<feature type="region of interest" description="Disordered" evidence="1">
    <location>
        <begin position="264"/>
        <end position="287"/>
    </location>
</feature>
<proteinExistence type="predicted"/>
<evidence type="ECO:0000313" key="3">
    <source>
        <dbReference type="Proteomes" id="UP000077671"/>
    </source>
</evidence>
<organism evidence="2 3">
    <name type="scientific">Tilletia caries</name>
    <name type="common">wheat bunt fungus</name>
    <dbReference type="NCBI Taxonomy" id="13290"/>
    <lineage>
        <taxon>Eukaryota</taxon>
        <taxon>Fungi</taxon>
        <taxon>Dikarya</taxon>
        <taxon>Basidiomycota</taxon>
        <taxon>Ustilaginomycotina</taxon>
        <taxon>Exobasidiomycetes</taxon>
        <taxon>Tilletiales</taxon>
        <taxon>Tilletiaceae</taxon>
        <taxon>Tilletia</taxon>
    </lineage>
</organism>
<feature type="region of interest" description="Disordered" evidence="1">
    <location>
        <begin position="42"/>
        <end position="65"/>
    </location>
</feature>
<name>A0A177V9L4_9BASI</name>
<gene>
    <name evidence="2" type="ORF">A4X03_0g4603</name>
</gene>
<dbReference type="EMBL" id="LWDD02000641">
    <property type="protein sequence ID" value="KAE8257643.1"/>
    <property type="molecule type" value="Genomic_DNA"/>
</dbReference>
<sequence>MDDIDPTVRRVNTDKVVPDLQTLYVLYPFLRGLNARRKALKRSHDEVDANGGSDHSRKRHEDDLPCDPTLENIIPKFTETYTDRGSLDFKDQEAYMKLWRDARSRLEEAEQLALGLFQHAAVIAELNTVIVREAFEDSSNFGLRRWLCNSLATLAVLLCQSENHVPAVDDFEEAIRLVRQLDDDPENTKSSSDLVQMATLQLQYACCILVIDRRTPNTTYAKGARAAMKAVSLWRRVNTVNGPEWEGKLVWRAHSICTPDSAIPADVRHTRDRTSSSPKKLSSATGS</sequence>
<reference evidence="2" key="2">
    <citation type="journal article" date="2019" name="IMA Fungus">
        <title>Genome sequencing and comparison of five Tilletia species to identify candidate genes for the detection of regulated species infecting wheat.</title>
        <authorList>
            <person name="Nguyen H.D.T."/>
            <person name="Sultana T."/>
            <person name="Kesanakurti P."/>
            <person name="Hambleton S."/>
        </authorList>
    </citation>
    <scope>NUCLEOTIDE SEQUENCE</scope>
    <source>
        <strain evidence="2">DAOMC 238032</strain>
    </source>
</reference>
<feature type="compositionally biased region" description="Polar residues" evidence="1">
    <location>
        <begin position="275"/>
        <end position="287"/>
    </location>
</feature>